<keyword evidence="1" id="KW-1133">Transmembrane helix</keyword>
<sequence>MLVRHDCDGVGKNDDDCTCQCSTILGGSGYCTYKPPKSPAAIGVNVKDADLKAMWFEEAFRLLQVGVSSNWWGLGCPSHCQGSLLLLLLTLGFGVLLGVVFTVWFFRDSLLQGPRREPPSFNSSPPAAKRPSDLRLRAYLHE</sequence>
<name>A0A812PUF8_9DINO</name>
<evidence type="ECO:0000313" key="2">
    <source>
        <dbReference type="EMBL" id="CAE7370118.1"/>
    </source>
</evidence>
<dbReference type="EMBL" id="CAJNDS010002202">
    <property type="protein sequence ID" value="CAE7370118.1"/>
    <property type="molecule type" value="Genomic_DNA"/>
</dbReference>
<comment type="caution">
    <text evidence="2">The sequence shown here is derived from an EMBL/GenBank/DDBJ whole genome shotgun (WGS) entry which is preliminary data.</text>
</comment>
<keyword evidence="1" id="KW-0812">Transmembrane</keyword>
<proteinExistence type="predicted"/>
<keyword evidence="1" id="KW-0472">Membrane</keyword>
<gene>
    <name evidence="2" type="ORF">SNAT2548_LOCUS20186</name>
</gene>
<keyword evidence="3" id="KW-1185">Reference proteome</keyword>
<dbReference type="Proteomes" id="UP000604046">
    <property type="component" value="Unassembled WGS sequence"/>
</dbReference>
<accession>A0A812PUF8</accession>
<evidence type="ECO:0000313" key="3">
    <source>
        <dbReference type="Proteomes" id="UP000604046"/>
    </source>
</evidence>
<evidence type="ECO:0000256" key="1">
    <source>
        <dbReference type="SAM" id="Phobius"/>
    </source>
</evidence>
<dbReference type="AlphaFoldDB" id="A0A812PUF8"/>
<feature type="transmembrane region" description="Helical" evidence="1">
    <location>
        <begin position="84"/>
        <end position="106"/>
    </location>
</feature>
<reference evidence="2" key="1">
    <citation type="submission" date="2021-02" db="EMBL/GenBank/DDBJ databases">
        <authorList>
            <person name="Dougan E. K."/>
            <person name="Rhodes N."/>
            <person name="Thang M."/>
            <person name="Chan C."/>
        </authorList>
    </citation>
    <scope>NUCLEOTIDE SEQUENCE</scope>
</reference>
<organism evidence="2 3">
    <name type="scientific">Symbiodinium natans</name>
    <dbReference type="NCBI Taxonomy" id="878477"/>
    <lineage>
        <taxon>Eukaryota</taxon>
        <taxon>Sar</taxon>
        <taxon>Alveolata</taxon>
        <taxon>Dinophyceae</taxon>
        <taxon>Suessiales</taxon>
        <taxon>Symbiodiniaceae</taxon>
        <taxon>Symbiodinium</taxon>
    </lineage>
</organism>
<protein>
    <submittedName>
        <fullName evidence="2">Uncharacterized protein</fullName>
    </submittedName>
</protein>